<dbReference type="HOGENOM" id="CLU_085798_0_0_1"/>
<feature type="transmembrane region" description="Helical" evidence="2">
    <location>
        <begin position="63"/>
        <end position="83"/>
    </location>
</feature>
<dbReference type="OrthoDB" id="5327148at2759"/>
<feature type="domain" description="DUF7598" evidence="3">
    <location>
        <begin position="63"/>
        <end position="147"/>
    </location>
</feature>
<keyword evidence="2" id="KW-0812">Transmembrane</keyword>
<feature type="compositionally biased region" description="Low complexity" evidence="1">
    <location>
        <begin position="274"/>
        <end position="286"/>
    </location>
</feature>
<feature type="transmembrane region" description="Helical" evidence="2">
    <location>
        <begin position="127"/>
        <end position="149"/>
    </location>
</feature>
<dbReference type="InterPro" id="IPR056019">
    <property type="entry name" value="DUF7598"/>
</dbReference>
<dbReference type="AlphaFoldDB" id="A0A0C2SDX8"/>
<dbReference type="STRING" id="946122.A0A0C2SDX8"/>
<evidence type="ECO:0000313" key="4">
    <source>
        <dbReference type="EMBL" id="KIL61265.1"/>
    </source>
</evidence>
<sequence length="337" mass="36779">MGLNVVRFLSIITLVLVFASQILVMVTNIKAVNFFVANSANASDYLNCDYIEGSTVPNQPAGVFWAVVATLLIIVQSIILIMSEFGWPIKFFDRYFPVLGSNFGLGPLGIFQGLIATQILSHHVDDYTLVAAFFLFAIGCLNMLLGLIFRESAKEKRSISTWRAEAKGVLPQSTSDGPKKFMLTGNGGPFVSRNLSTNIRNEKSDGYGWSNGGDNLKSEHGSFRSIDKQGYGFGRQGEKAAELRGYLLQRPEDSLPRYASPPPPSGNLARNKSSRSSTSSFSSPFRGSREVEFEVERASTRSRSPASHSHSRSHSRSSGGERSGTPVPKFKSSSTVV</sequence>
<dbReference type="InParanoid" id="A0A0C2SDX8"/>
<evidence type="ECO:0000256" key="2">
    <source>
        <dbReference type="SAM" id="Phobius"/>
    </source>
</evidence>
<accession>A0A0C2SDX8</accession>
<dbReference type="Proteomes" id="UP000054549">
    <property type="component" value="Unassembled WGS sequence"/>
</dbReference>
<protein>
    <recommendedName>
        <fullName evidence="3">DUF7598 domain-containing protein</fullName>
    </recommendedName>
</protein>
<feature type="compositionally biased region" description="Basic and acidic residues" evidence="1">
    <location>
        <begin position="287"/>
        <end position="299"/>
    </location>
</feature>
<keyword evidence="5" id="KW-1185">Reference proteome</keyword>
<evidence type="ECO:0000256" key="1">
    <source>
        <dbReference type="SAM" id="MobiDB-lite"/>
    </source>
</evidence>
<reference evidence="4 5" key="1">
    <citation type="submission" date="2014-04" db="EMBL/GenBank/DDBJ databases">
        <title>Evolutionary Origins and Diversification of the Mycorrhizal Mutualists.</title>
        <authorList>
            <consortium name="DOE Joint Genome Institute"/>
            <consortium name="Mycorrhizal Genomics Consortium"/>
            <person name="Kohler A."/>
            <person name="Kuo A."/>
            <person name="Nagy L.G."/>
            <person name="Floudas D."/>
            <person name="Copeland A."/>
            <person name="Barry K.W."/>
            <person name="Cichocki N."/>
            <person name="Veneault-Fourrey C."/>
            <person name="LaButti K."/>
            <person name="Lindquist E.A."/>
            <person name="Lipzen A."/>
            <person name="Lundell T."/>
            <person name="Morin E."/>
            <person name="Murat C."/>
            <person name="Riley R."/>
            <person name="Ohm R."/>
            <person name="Sun H."/>
            <person name="Tunlid A."/>
            <person name="Henrissat B."/>
            <person name="Grigoriev I.V."/>
            <person name="Hibbett D.S."/>
            <person name="Martin F."/>
        </authorList>
    </citation>
    <scope>NUCLEOTIDE SEQUENCE [LARGE SCALE GENOMIC DNA]</scope>
    <source>
        <strain evidence="4 5">Koide BX008</strain>
    </source>
</reference>
<feature type="compositionally biased region" description="Low complexity" evidence="1">
    <location>
        <begin position="316"/>
        <end position="326"/>
    </location>
</feature>
<name>A0A0C2SDX8_AMAMK</name>
<feature type="transmembrane region" description="Helical" evidence="2">
    <location>
        <begin position="95"/>
        <end position="115"/>
    </location>
</feature>
<gene>
    <name evidence="4" type="ORF">M378DRAFT_109433</name>
</gene>
<organism evidence="4 5">
    <name type="scientific">Amanita muscaria (strain Koide BX008)</name>
    <dbReference type="NCBI Taxonomy" id="946122"/>
    <lineage>
        <taxon>Eukaryota</taxon>
        <taxon>Fungi</taxon>
        <taxon>Dikarya</taxon>
        <taxon>Basidiomycota</taxon>
        <taxon>Agaricomycotina</taxon>
        <taxon>Agaricomycetes</taxon>
        <taxon>Agaricomycetidae</taxon>
        <taxon>Agaricales</taxon>
        <taxon>Pluteineae</taxon>
        <taxon>Amanitaceae</taxon>
        <taxon>Amanita</taxon>
    </lineage>
</organism>
<keyword evidence="2" id="KW-1133">Transmembrane helix</keyword>
<dbReference type="Pfam" id="PF24535">
    <property type="entry name" value="DUF7598"/>
    <property type="match status" value="1"/>
</dbReference>
<evidence type="ECO:0000313" key="5">
    <source>
        <dbReference type="Proteomes" id="UP000054549"/>
    </source>
</evidence>
<proteinExistence type="predicted"/>
<feature type="region of interest" description="Disordered" evidence="1">
    <location>
        <begin position="253"/>
        <end position="337"/>
    </location>
</feature>
<keyword evidence="2" id="KW-0472">Membrane</keyword>
<evidence type="ECO:0000259" key="3">
    <source>
        <dbReference type="Pfam" id="PF24535"/>
    </source>
</evidence>
<dbReference type="EMBL" id="KN818286">
    <property type="protein sequence ID" value="KIL61265.1"/>
    <property type="molecule type" value="Genomic_DNA"/>
</dbReference>